<evidence type="ECO:0000256" key="1">
    <source>
        <dbReference type="ARBA" id="ARBA00006432"/>
    </source>
</evidence>
<evidence type="ECO:0000259" key="3">
    <source>
        <dbReference type="Pfam" id="PF00501"/>
    </source>
</evidence>
<dbReference type="Pfam" id="PF00501">
    <property type="entry name" value="AMP-binding"/>
    <property type="match status" value="1"/>
</dbReference>
<keyword evidence="2 4" id="KW-0436">Ligase</keyword>
<evidence type="ECO:0000313" key="4">
    <source>
        <dbReference type="EMBL" id="MDY0883134.1"/>
    </source>
</evidence>
<dbReference type="InterPro" id="IPR042099">
    <property type="entry name" value="ANL_N_sf"/>
</dbReference>
<accession>A0ABU5EBH0</accession>
<name>A0ABU5EBH0_9PROT</name>
<comment type="caution">
    <text evidence="4">The sequence shown here is derived from an EMBL/GenBank/DDBJ whole genome shotgun (WGS) entry which is preliminary data.</text>
</comment>
<protein>
    <submittedName>
        <fullName evidence="4">Fatty acyl-AMP ligase</fullName>
    </submittedName>
</protein>
<sequence>MTERVTSTTNPGLPFRCADFETMWQALDYAAQGETGYNFFDAKGELQRSLTYRELRDQARSFARHLLGLGLEPGDRMVLVADTDADFMIGFMGCQYAAILPVPVAIPTSLGGKDAYVAQLRHQIEGCGAKAVMAPDSLGAILQQAAAGLPIKLAGAPKDFWAAPTTSHDPRPANADALSYLQYSSGSTRFPKGIQITHRVFMANAYAIARDGLRVRAGDRCTSWLPLYHDMGLVGFMLVPLTTQMSVDYIATRDFARRSLTWLKLISDHAGTLSYSPSFGYDLCTRRMRDDADKLDLSSWRAAGIGGDMVQHETLQRFSAMFGPHGFSKTAFVPSYGMAETTLAMSFAPLDQEYQVDYVDREELAHHNRAVPAARGPAARGFVACGRALIGHAFEIRDANGKSCPERQVGRIFFKGPSVMRGYFQEPELTREALSPDGWLDTGDLGYMLDGQIVITGRAKDLIIIAGRNIWPQDLEWAAEELPELRRGDAAAFSIEDGESEAIVVLVQCRVTDPEAKTKLAKDIGAVLQKSAGVEARIVFIPPHGLPQTSSGKLSRAKAKANYLNGVYDADIGTNK</sequence>
<dbReference type="PANTHER" id="PTHR22754:SF32">
    <property type="entry name" value="DISCO-INTERACTING PROTEIN 2"/>
    <property type="match status" value="1"/>
</dbReference>
<keyword evidence="5" id="KW-1185">Reference proteome</keyword>
<dbReference type="InterPro" id="IPR000873">
    <property type="entry name" value="AMP-dep_synth/lig_dom"/>
</dbReference>
<evidence type="ECO:0000313" key="5">
    <source>
        <dbReference type="Proteomes" id="UP001279642"/>
    </source>
</evidence>
<comment type="similarity">
    <text evidence="1">Belongs to the ATP-dependent AMP-binding enzyme family.</text>
</comment>
<dbReference type="RefSeq" id="WP_320508180.1">
    <property type="nucleotide sequence ID" value="NZ_JAXCLW010000002.1"/>
</dbReference>
<dbReference type="Proteomes" id="UP001279642">
    <property type="component" value="Unassembled WGS sequence"/>
</dbReference>
<dbReference type="NCBIfam" id="NF006624">
    <property type="entry name" value="PRK09192.1"/>
    <property type="match status" value="1"/>
</dbReference>
<feature type="domain" description="AMP-dependent synthetase/ligase" evidence="3">
    <location>
        <begin position="46"/>
        <end position="424"/>
    </location>
</feature>
<gene>
    <name evidence="4" type="ORF">SMD27_09780</name>
</gene>
<dbReference type="Gene3D" id="3.30.300.30">
    <property type="match status" value="1"/>
</dbReference>
<organism evidence="4 5">
    <name type="scientific">Dongia soli</name>
    <dbReference type="NCBI Taxonomy" id="600628"/>
    <lineage>
        <taxon>Bacteria</taxon>
        <taxon>Pseudomonadati</taxon>
        <taxon>Pseudomonadota</taxon>
        <taxon>Alphaproteobacteria</taxon>
        <taxon>Rhodospirillales</taxon>
        <taxon>Dongiaceae</taxon>
        <taxon>Dongia</taxon>
    </lineage>
</organism>
<dbReference type="InterPro" id="IPR045851">
    <property type="entry name" value="AMP-bd_C_sf"/>
</dbReference>
<dbReference type="InterPro" id="IPR040097">
    <property type="entry name" value="FAAL/FAAC"/>
</dbReference>
<dbReference type="PANTHER" id="PTHR22754">
    <property type="entry name" value="DISCO-INTERACTING PROTEIN 2 DIP2 -RELATED"/>
    <property type="match status" value="1"/>
</dbReference>
<dbReference type="Gene3D" id="3.40.50.12780">
    <property type="entry name" value="N-terminal domain of ligase-like"/>
    <property type="match status" value="1"/>
</dbReference>
<dbReference type="SUPFAM" id="SSF56801">
    <property type="entry name" value="Acetyl-CoA synthetase-like"/>
    <property type="match status" value="1"/>
</dbReference>
<dbReference type="CDD" id="cd05931">
    <property type="entry name" value="FAAL"/>
    <property type="match status" value="1"/>
</dbReference>
<proteinExistence type="inferred from homology"/>
<dbReference type="GO" id="GO:0016874">
    <property type="term" value="F:ligase activity"/>
    <property type="evidence" value="ECO:0007669"/>
    <property type="project" value="UniProtKB-KW"/>
</dbReference>
<reference evidence="4 5" key="1">
    <citation type="journal article" date="2016" name="Antonie Van Leeuwenhoek">
        <title>Dongia soli sp. nov., isolated from soil from Dokdo, Korea.</title>
        <authorList>
            <person name="Kim D.U."/>
            <person name="Lee H."/>
            <person name="Kim H."/>
            <person name="Kim S.G."/>
            <person name="Ka J.O."/>
        </authorList>
    </citation>
    <scope>NUCLEOTIDE SEQUENCE [LARGE SCALE GENOMIC DNA]</scope>
    <source>
        <strain evidence="4 5">D78</strain>
    </source>
</reference>
<evidence type="ECO:0000256" key="2">
    <source>
        <dbReference type="ARBA" id="ARBA00022598"/>
    </source>
</evidence>
<dbReference type="EMBL" id="JAXCLW010000002">
    <property type="protein sequence ID" value="MDY0883134.1"/>
    <property type="molecule type" value="Genomic_DNA"/>
</dbReference>